<evidence type="ECO:0000313" key="2">
    <source>
        <dbReference type="EMBL" id="RDX56717.1"/>
    </source>
</evidence>
<evidence type="ECO:0008006" key="4">
    <source>
        <dbReference type="Google" id="ProtNLM"/>
    </source>
</evidence>
<accession>A0A371DVZ7</accession>
<reference evidence="2 3" key="1">
    <citation type="journal article" date="2018" name="Biotechnol. Biofuels">
        <title>Integrative visual omics of the white-rot fungus Polyporus brumalis exposes the biotechnological potential of its oxidative enzymes for delignifying raw plant biomass.</title>
        <authorList>
            <person name="Miyauchi S."/>
            <person name="Rancon A."/>
            <person name="Drula E."/>
            <person name="Hage H."/>
            <person name="Chaduli D."/>
            <person name="Favel A."/>
            <person name="Grisel S."/>
            <person name="Henrissat B."/>
            <person name="Herpoel-Gimbert I."/>
            <person name="Ruiz-Duenas F.J."/>
            <person name="Chevret D."/>
            <person name="Hainaut M."/>
            <person name="Lin J."/>
            <person name="Wang M."/>
            <person name="Pangilinan J."/>
            <person name="Lipzen A."/>
            <person name="Lesage-Meessen L."/>
            <person name="Navarro D."/>
            <person name="Riley R."/>
            <person name="Grigoriev I.V."/>
            <person name="Zhou S."/>
            <person name="Raouche S."/>
            <person name="Rosso M.N."/>
        </authorList>
    </citation>
    <scope>NUCLEOTIDE SEQUENCE [LARGE SCALE GENOMIC DNA]</scope>
    <source>
        <strain evidence="2 3">BRFM 1820</strain>
    </source>
</reference>
<dbReference type="EMBL" id="KZ857380">
    <property type="protein sequence ID" value="RDX56717.1"/>
    <property type="molecule type" value="Genomic_DNA"/>
</dbReference>
<gene>
    <name evidence="2" type="ORF">OH76DRAFT_1426454</name>
</gene>
<evidence type="ECO:0000313" key="3">
    <source>
        <dbReference type="Proteomes" id="UP000256964"/>
    </source>
</evidence>
<dbReference type="AlphaFoldDB" id="A0A371DVZ7"/>
<keyword evidence="3" id="KW-1185">Reference proteome</keyword>
<evidence type="ECO:0000256" key="1">
    <source>
        <dbReference type="SAM" id="MobiDB-lite"/>
    </source>
</evidence>
<protein>
    <recommendedName>
        <fullName evidence="4">rRNA-processing protein FYV7</fullName>
    </recommendedName>
</protein>
<organism evidence="2 3">
    <name type="scientific">Lentinus brumalis</name>
    <dbReference type="NCBI Taxonomy" id="2498619"/>
    <lineage>
        <taxon>Eukaryota</taxon>
        <taxon>Fungi</taxon>
        <taxon>Dikarya</taxon>
        <taxon>Basidiomycota</taxon>
        <taxon>Agaricomycotina</taxon>
        <taxon>Agaricomycetes</taxon>
        <taxon>Polyporales</taxon>
        <taxon>Polyporaceae</taxon>
        <taxon>Lentinus</taxon>
    </lineage>
</organism>
<proteinExistence type="predicted"/>
<dbReference type="Proteomes" id="UP000256964">
    <property type="component" value="Unassembled WGS sequence"/>
</dbReference>
<feature type="compositionally biased region" description="Polar residues" evidence="1">
    <location>
        <begin position="1"/>
        <end position="11"/>
    </location>
</feature>
<name>A0A371DVZ7_9APHY</name>
<dbReference type="OrthoDB" id="3365439at2759"/>
<sequence length="175" mass="19433">MSPSSSTQQPQGVKRKKPPTFQHLPAERAKKLKQSWVETQKIKSKWKAQKRKEGLVAPRTHLDLVAGADEEKDTRGSGEESDKEAEETSTSGSSDQIEEQPPSLRDLQRMAYSRSSLHTHKSDPLHRHRGGVMPNGRGGGGRDEGRGGPRGRGRGQPDMGLRMKAMLEKIKQDYA</sequence>
<feature type="region of interest" description="Disordered" evidence="1">
    <location>
        <begin position="1"/>
        <end position="162"/>
    </location>
</feature>